<evidence type="ECO:0000256" key="2">
    <source>
        <dbReference type="ARBA" id="ARBA00022737"/>
    </source>
</evidence>
<sequence>MSRIPQPSSRRSPSKPSPGLTVNTFPSRAKTPSTSPTPLRSKASTNSLKPPKSPAPPRSPVRRTAPPPVDEPPLPAKPQLSIREQIALKRAEAKKAQTPADNTNGGLDDFSGFEDALPTSGKKQGDEEVDLGRWSVKETIERARSTEPSITTSTADDISATTRRRGNRSDAPSWYEAQDLQVLKAWSNEIVEIQPEISMFGSLKTVDLHSNKLASLPDAFADLTALTVLDLSHNALTSLPANLFALPHLTTLNISHNQLTFLPFRAPFDVAGSTPLGRTKDSRGDWFSKSITRATAPLPRLTSLDVSYNGLSASAIDHEYSQAKPSLPTQVTKLDISGNPLGNCASLLQSLARLERLRELRLQRAEIGNDSFPIDIISSLKVTTPFPSLRLLDMEETHVTKPAVEAALRPPALRQAIEFEVTTEEPREGVLCVVVGKRVVKEAWEVEAERRAKLRSARVADSAIEEGIDFGSRAGGKGGHAATKVLVAKEAWEMEAEQVTPYFAAKEASCSGEGSLGDRSRAGFVDRGC</sequence>
<dbReference type="Gene3D" id="3.80.10.10">
    <property type="entry name" value="Ribonuclease Inhibitor"/>
    <property type="match status" value="2"/>
</dbReference>
<dbReference type="PRINTS" id="PR00019">
    <property type="entry name" value="LEURICHRPT"/>
</dbReference>
<reference evidence="4 5" key="1">
    <citation type="submission" date="2017-04" db="EMBL/GenBank/DDBJ databases">
        <title>Genome Sequence of the Model Brown-Rot Fungus Postia placenta SB12.</title>
        <authorList>
            <consortium name="DOE Joint Genome Institute"/>
            <person name="Gaskell J."/>
            <person name="Kersten P."/>
            <person name="Larrondo L.F."/>
            <person name="Canessa P."/>
            <person name="Martinez D."/>
            <person name="Hibbett D."/>
            <person name="Schmoll M."/>
            <person name="Kubicek C.P."/>
            <person name="Martinez A.T."/>
            <person name="Yadav J."/>
            <person name="Master E."/>
            <person name="Magnuson J.K."/>
            <person name="James T."/>
            <person name="Yaver D."/>
            <person name="Berka R."/>
            <person name="Labutti K."/>
            <person name="Lipzen A."/>
            <person name="Aerts A."/>
            <person name="Barry K."/>
            <person name="Henrissat B."/>
            <person name="Blanchette R."/>
            <person name="Grigoriev I."/>
            <person name="Cullen D."/>
        </authorList>
    </citation>
    <scope>NUCLEOTIDE SEQUENCE [LARGE SCALE GENOMIC DNA]</scope>
    <source>
        <strain evidence="4 5">MAD-698-R-SB12</strain>
    </source>
</reference>
<dbReference type="PANTHER" id="PTHR48051:SF54">
    <property type="entry name" value="LEUCINE-RICH REPEAT-CONTAINING PROTEIN"/>
    <property type="match status" value="1"/>
</dbReference>
<dbReference type="EMBL" id="KZ110607">
    <property type="protein sequence ID" value="OSX57588.1"/>
    <property type="molecule type" value="Genomic_DNA"/>
</dbReference>
<gene>
    <name evidence="4" type="ORF">POSPLADRAFT_1049826</name>
</gene>
<feature type="region of interest" description="Disordered" evidence="3">
    <location>
        <begin position="143"/>
        <end position="171"/>
    </location>
</feature>
<feature type="compositionally biased region" description="Low complexity" evidence="3">
    <location>
        <begin position="1"/>
        <end position="11"/>
    </location>
</feature>
<dbReference type="InterPro" id="IPR032675">
    <property type="entry name" value="LRR_dom_sf"/>
</dbReference>
<dbReference type="SMART" id="SM00369">
    <property type="entry name" value="LRR_TYP"/>
    <property type="match status" value="4"/>
</dbReference>
<evidence type="ECO:0000313" key="5">
    <source>
        <dbReference type="Proteomes" id="UP000194127"/>
    </source>
</evidence>
<feature type="compositionally biased region" description="Pro residues" evidence="3">
    <location>
        <begin position="51"/>
        <end position="76"/>
    </location>
</feature>
<dbReference type="RefSeq" id="XP_024334382.1">
    <property type="nucleotide sequence ID" value="XM_024479850.1"/>
</dbReference>
<feature type="compositionally biased region" description="Low complexity" evidence="3">
    <location>
        <begin position="149"/>
        <end position="161"/>
    </location>
</feature>
<feature type="compositionally biased region" description="Basic and acidic residues" evidence="3">
    <location>
        <begin position="86"/>
        <end position="95"/>
    </location>
</feature>
<dbReference type="GO" id="GO:0005737">
    <property type="term" value="C:cytoplasm"/>
    <property type="evidence" value="ECO:0007669"/>
    <property type="project" value="TreeGrafter"/>
</dbReference>
<accession>A0A1X6MMN6</accession>
<dbReference type="InterPro" id="IPR050216">
    <property type="entry name" value="LRR_domain-containing"/>
</dbReference>
<feature type="region of interest" description="Disordered" evidence="3">
    <location>
        <begin position="1"/>
        <end position="128"/>
    </location>
</feature>
<dbReference type="Proteomes" id="UP000194127">
    <property type="component" value="Unassembled WGS sequence"/>
</dbReference>
<dbReference type="SUPFAM" id="SSF52058">
    <property type="entry name" value="L domain-like"/>
    <property type="match status" value="1"/>
</dbReference>
<keyword evidence="1" id="KW-0433">Leucine-rich repeat</keyword>
<name>A0A1X6MMN6_9APHY</name>
<evidence type="ECO:0000256" key="3">
    <source>
        <dbReference type="SAM" id="MobiDB-lite"/>
    </source>
</evidence>
<keyword evidence="5" id="KW-1185">Reference proteome</keyword>
<dbReference type="InterPro" id="IPR001611">
    <property type="entry name" value="Leu-rich_rpt"/>
</dbReference>
<dbReference type="PROSITE" id="PS51450">
    <property type="entry name" value="LRR"/>
    <property type="match status" value="1"/>
</dbReference>
<evidence type="ECO:0008006" key="6">
    <source>
        <dbReference type="Google" id="ProtNLM"/>
    </source>
</evidence>
<protein>
    <recommendedName>
        <fullName evidence="6">L domain-like protein</fullName>
    </recommendedName>
</protein>
<organism evidence="4 5">
    <name type="scientific">Postia placenta MAD-698-R-SB12</name>
    <dbReference type="NCBI Taxonomy" id="670580"/>
    <lineage>
        <taxon>Eukaryota</taxon>
        <taxon>Fungi</taxon>
        <taxon>Dikarya</taxon>
        <taxon>Basidiomycota</taxon>
        <taxon>Agaricomycotina</taxon>
        <taxon>Agaricomycetes</taxon>
        <taxon>Polyporales</taxon>
        <taxon>Adustoporiaceae</taxon>
        <taxon>Rhodonia</taxon>
    </lineage>
</organism>
<evidence type="ECO:0000256" key="1">
    <source>
        <dbReference type="ARBA" id="ARBA00022614"/>
    </source>
</evidence>
<evidence type="ECO:0000313" key="4">
    <source>
        <dbReference type="EMBL" id="OSX57588.1"/>
    </source>
</evidence>
<dbReference type="AlphaFoldDB" id="A0A1X6MMN6"/>
<dbReference type="Pfam" id="PF13516">
    <property type="entry name" value="LRR_6"/>
    <property type="match status" value="1"/>
</dbReference>
<dbReference type="SMART" id="SM00364">
    <property type="entry name" value="LRR_BAC"/>
    <property type="match status" value="3"/>
</dbReference>
<keyword evidence="2" id="KW-0677">Repeat</keyword>
<dbReference type="OrthoDB" id="1517790at2759"/>
<dbReference type="Pfam" id="PF13855">
    <property type="entry name" value="LRR_8"/>
    <property type="match status" value="1"/>
</dbReference>
<dbReference type="GeneID" id="36324800"/>
<dbReference type="STRING" id="670580.A0A1X6MMN6"/>
<feature type="compositionally biased region" description="Polar residues" evidence="3">
    <location>
        <begin position="20"/>
        <end position="48"/>
    </location>
</feature>
<dbReference type="PANTHER" id="PTHR48051">
    <property type="match status" value="1"/>
</dbReference>
<proteinExistence type="predicted"/>
<dbReference type="InterPro" id="IPR003591">
    <property type="entry name" value="Leu-rich_rpt_typical-subtyp"/>
</dbReference>